<dbReference type="SUPFAM" id="SSF52540">
    <property type="entry name" value="P-loop containing nucleoside triphosphate hydrolases"/>
    <property type="match status" value="1"/>
</dbReference>
<protein>
    <submittedName>
        <fullName evidence="1">Uncharacterized protein</fullName>
    </submittedName>
</protein>
<sequence length="433" mass="47905">MAIISKPQWPIANVVALGETQEGKSTLVKFLADLTPNKDTLMSAIKVGNNTTACTEDSTLYTLNIEDRTFGLRAYGEGPPKSVDNCLAEAMQGKLHRFKGMAGMAEMKFFQHDDHEVSMSESNGTRMTVNLIDTPGLNDTRSAKTPMTDLLHLMGVLEQISKLQGGHLHAIVYVIKYTTSFNGEFLKSIDTYLSNLAPICNKVIVVHSAYDPVAAIKAGNKYLDLSGRIKSLNTLLAEKPYFKQLDMMHLPMNNDLSQVIWEPAQAAFCYQQRDRLLDLIENASQRPTKAIASLDVSKPPILSQLITFINSLTNSKIEGSRRRCATWSCLLQQRKPCRQTRNLAGSQPASRSARTIWLRSITRISCRLTARRSRTRTTFSFRCSSGPSRLKTPCTPSVNSTRRTTIAAGKSKTCTSASCGWRRSLASPTFAVA</sequence>
<dbReference type="OrthoDB" id="8954335at2759"/>
<organism evidence="1 2">
    <name type="scientific">Allomyces macrogynus (strain ATCC 38327)</name>
    <name type="common">Allomyces javanicus var. macrogynus</name>
    <dbReference type="NCBI Taxonomy" id="578462"/>
    <lineage>
        <taxon>Eukaryota</taxon>
        <taxon>Fungi</taxon>
        <taxon>Fungi incertae sedis</taxon>
        <taxon>Blastocladiomycota</taxon>
        <taxon>Blastocladiomycetes</taxon>
        <taxon>Blastocladiales</taxon>
        <taxon>Blastocladiaceae</taxon>
        <taxon>Allomyces</taxon>
    </lineage>
</organism>
<proteinExistence type="predicted"/>
<keyword evidence="2" id="KW-1185">Reference proteome</keyword>
<dbReference type="Proteomes" id="UP000054350">
    <property type="component" value="Unassembled WGS sequence"/>
</dbReference>
<reference evidence="1 2" key="1">
    <citation type="submission" date="2009-11" db="EMBL/GenBank/DDBJ databases">
        <title>Annotation of Allomyces macrogynus ATCC 38327.</title>
        <authorList>
            <consortium name="The Broad Institute Genome Sequencing Platform"/>
            <person name="Russ C."/>
            <person name="Cuomo C."/>
            <person name="Burger G."/>
            <person name="Gray M.W."/>
            <person name="Holland P.W.H."/>
            <person name="King N."/>
            <person name="Lang F.B.F."/>
            <person name="Roger A.J."/>
            <person name="Ruiz-Trillo I."/>
            <person name="Young S.K."/>
            <person name="Zeng Q."/>
            <person name="Gargeya S."/>
            <person name="Fitzgerald M."/>
            <person name="Haas B."/>
            <person name="Abouelleil A."/>
            <person name="Alvarado L."/>
            <person name="Arachchi H.M."/>
            <person name="Berlin A."/>
            <person name="Chapman S.B."/>
            <person name="Gearin G."/>
            <person name="Goldberg J."/>
            <person name="Griggs A."/>
            <person name="Gujja S."/>
            <person name="Hansen M."/>
            <person name="Heiman D."/>
            <person name="Howarth C."/>
            <person name="Larimer J."/>
            <person name="Lui A."/>
            <person name="MacDonald P.J.P."/>
            <person name="McCowen C."/>
            <person name="Montmayeur A."/>
            <person name="Murphy C."/>
            <person name="Neiman D."/>
            <person name="Pearson M."/>
            <person name="Priest M."/>
            <person name="Roberts A."/>
            <person name="Saif S."/>
            <person name="Shea T."/>
            <person name="Sisk P."/>
            <person name="Stolte C."/>
            <person name="Sykes S."/>
            <person name="Wortman J."/>
            <person name="Nusbaum C."/>
            <person name="Birren B."/>
        </authorList>
    </citation>
    <scope>NUCLEOTIDE SEQUENCE [LARGE SCALE GENOMIC DNA]</scope>
    <source>
        <strain evidence="1 2">ATCC 38327</strain>
    </source>
</reference>
<evidence type="ECO:0000313" key="1">
    <source>
        <dbReference type="EMBL" id="KNE60898.1"/>
    </source>
</evidence>
<dbReference type="VEuPathDB" id="FungiDB:AMAG_06659"/>
<dbReference type="InterPro" id="IPR027417">
    <property type="entry name" value="P-loop_NTPase"/>
</dbReference>
<dbReference type="AlphaFoldDB" id="A0A0L0SED7"/>
<reference evidence="2" key="2">
    <citation type="submission" date="2009-11" db="EMBL/GenBank/DDBJ databases">
        <title>The Genome Sequence of Allomyces macrogynus strain ATCC 38327.</title>
        <authorList>
            <consortium name="The Broad Institute Genome Sequencing Platform"/>
            <person name="Russ C."/>
            <person name="Cuomo C."/>
            <person name="Shea T."/>
            <person name="Young S.K."/>
            <person name="Zeng Q."/>
            <person name="Koehrsen M."/>
            <person name="Haas B."/>
            <person name="Borodovsky M."/>
            <person name="Guigo R."/>
            <person name="Alvarado L."/>
            <person name="Berlin A."/>
            <person name="Borenstein D."/>
            <person name="Chen Z."/>
            <person name="Engels R."/>
            <person name="Freedman E."/>
            <person name="Gellesch M."/>
            <person name="Goldberg J."/>
            <person name="Griggs A."/>
            <person name="Gujja S."/>
            <person name="Heiman D."/>
            <person name="Hepburn T."/>
            <person name="Howarth C."/>
            <person name="Jen D."/>
            <person name="Larson L."/>
            <person name="Lewis B."/>
            <person name="Mehta T."/>
            <person name="Park D."/>
            <person name="Pearson M."/>
            <person name="Roberts A."/>
            <person name="Saif S."/>
            <person name="Shenoy N."/>
            <person name="Sisk P."/>
            <person name="Stolte C."/>
            <person name="Sykes S."/>
            <person name="Walk T."/>
            <person name="White J."/>
            <person name="Yandava C."/>
            <person name="Burger G."/>
            <person name="Gray M.W."/>
            <person name="Holland P.W.H."/>
            <person name="King N."/>
            <person name="Lang F.B.F."/>
            <person name="Roger A.J."/>
            <person name="Ruiz-Trillo I."/>
            <person name="Lander E."/>
            <person name="Nusbaum C."/>
        </authorList>
    </citation>
    <scope>NUCLEOTIDE SEQUENCE [LARGE SCALE GENOMIC DNA]</scope>
    <source>
        <strain evidence="2">ATCC 38327</strain>
    </source>
</reference>
<accession>A0A0L0SED7</accession>
<dbReference type="EMBL" id="GG745337">
    <property type="protein sequence ID" value="KNE60898.1"/>
    <property type="molecule type" value="Genomic_DNA"/>
</dbReference>
<evidence type="ECO:0000313" key="2">
    <source>
        <dbReference type="Proteomes" id="UP000054350"/>
    </source>
</evidence>
<dbReference type="Gene3D" id="3.40.50.300">
    <property type="entry name" value="P-loop containing nucleotide triphosphate hydrolases"/>
    <property type="match status" value="1"/>
</dbReference>
<gene>
    <name evidence="1" type="ORF">AMAG_06659</name>
</gene>
<name>A0A0L0SED7_ALLM3</name>